<proteinExistence type="predicted"/>
<sequence>MLTPSKPRFSTAPLQASQSPVLSGICDDNSVFAWVHSSDPAWGMYQKSGFEVIRSLDIDLDEYAPCKPPGEGEDAKWGHYVFRYMKYFPKTQ</sequence>
<organism evidence="1 2">
    <name type="scientific">Lecanicillium saksenae</name>
    <dbReference type="NCBI Taxonomy" id="468837"/>
    <lineage>
        <taxon>Eukaryota</taxon>
        <taxon>Fungi</taxon>
        <taxon>Dikarya</taxon>
        <taxon>Ascomycota</taxon>
        <taxon>Pezizomycotina</taxon>
        <taxon>Sordariomycetes</taxon>
        <taxon>Hypocreomycetidae</taxon>
        <taxon>Hypocreales</taxon>
        <taxon>Cordycipitaceae</taxon>
        <taxon>Lecanicillium</taxon>
    </lineage>
</organism>
<reference evidence="1" key="1">
    <citation type="submission" date="2022-07" db="EMBL/GenBank/DDBJ databases">
        <title>Genome Sequence of Lecanicillium saksenae.</title>
        <authorList>
            <person name="Buettner E."/>
        </authorList>
    </citation>
    <scope>NUCLEOTIDE SEQUENCE</scope>
    <source>
        <strain evidence="1">VT-O1</strain>
    </source>
</reference>
<comment type="caution">
    <text evidence="1">The sequence shown here is derived from an EMBL/GenBank/DDBJ whole genome shotgun (WGS) entry which is preliminary data.</text>
</comment>
<dbReference type="Proteomes" id="UP001148737">
    <property type="component" value="Unassembled WGS sequence"/>
</dbReference>
<dbReference type="EMBL" id="JANAKD010000686">
    <property type="protein sequence ID" value="KAJ3490522.1"/>
    <property type="molecule type" value="Genomic_DNA"/>
</dbReference>
<evidence type="ECO:0000313" key="1">
    <source>
        <dbReference type="EMBL" id="KAJ3490522.1"/>
    </source>
</evidence>
<accession>A0ACC1QRI2</accession>
<protein>
    <submittedName>
        <fullName evidence="1">Uncharacterized protein</fullName>
    </submittedName>
</protein>
<name>A0ACC1QRI2_9HYPO</name>
<gene>
    <name evidence="1" type="ORF">NLG97_g5763</name>
</gene>
<keyword evidence="2" id="KW-1185">Reference proteome</keyword>
<evidence type="ECO:0000313" key="2">
    <source>
        <dbReference type="Proteomes" id="UP001148737"/>
    </source>
</evidence>